<reference evidence="4" key="1">
    <citation type="journal article" date="2019" name="Int. J. Syst. Evol. Microbiol.">
        <title>The Global Catalogue of Microorganisms (GCM) 10K type strain sequencing project: providing services to taxonomists for standard genome sequencing and annotation.</title>
        <authorList>
            <consortium name="The Broad Institute Genomics Platform"/>
            <consortium name="The Broad Institute Genome Sequencing Center for Infectious Disease"/>
            <person name="Wu L."/>
            <person name="Ma J."/>
        </authorList>
    </citation>
    <scope>NUCLEOTIDE SEQUENCE [LARGE SCALE GENOMIC DNA]</scope>
    <source>
        <strain evidence="4">JCM 3369</strain>
    </source>
</reference>
<name>A0ABV9DC25_9MICO</name>
<evidence type="ECO:0000256" key="1">
    <source>
        <dbReference type="SAM" id="Phobius"/>
    </source>
</evidence>
<accession>A0ABV9DC25</accession>
<dbReference type="PANTHER" id="PTHR34473">
    <property type="entry name" value="UPF0699 TRANSMEMBRANE PROTEIN YDBS"/>
    <property type="match status" value="1"/>
</dbReference>
<dbReference type="InterPro" id="IPR005182">
    <property type="entry name" value="YdbS-like_PH"/>
</dbReference>
<dbReference type="PANTHER" id="PTHR34473:SF3">
    <property type="entry name" value="TRANSMEMBRANE PROTEIN-RELATED"/>
    <property type="match status" value="1"/>
</dbReference>
<keyword evidence="4" id="KW-1185">Reference proteome</keyword>
<evidence type="ECO:0000313" key="4">
    <source>
        <dbReference type="Proteomes" id="UP001595955"/>
    </source>
</evidence>
<feature type="transmembrane region" description="Helical" evidence="1">
    <location>
        <begin position="37"/>
        <end position="55"/>
    </location>
</feature>
<feature type="transmembrane region" description="Helical" evidence="1">
    <location>
        <begin position="61"/>
        <end position="80"/>
    </location>
</feature>
<dbReference type="Proteomes" id="UP001595955">
    <property type="component" value="Unassembled WGS sequence"/>
</dbReference>
<keyword evidence="1" id="KW-0472">Membrane</keyword>
<proteinExistence type="predicted"/>
<keyword evidence="1" id="KW-1133">Transmembrane helix</keyword>
<gene>
    <name evidence="3" type="ORF">ACFO3F_13215</name>
</gene>
<sequence length="173" mass="18799">MSDVDTRNWAGPGSSGPFDPAGVSFTPVSRGLITARLITEAIFVLPPLLIGAVLAVLFSPWWWILAGTMAVIAVWSAWLIPRQVRAIGYAERADDLLIRKGIVFRRLTVVPYGRMQFVDVKAGPLNRRCGIAEIQLHTASATTDASIPGLPPAEADRLRDRLTERGEARLAGL</sequence>
<dbReference type="EMBL" id="JBHSGF010000010">
    <property type="protein sequence ID" value="MFC4556211.1"/>
    <property type="molecule type" value="Genomic_DNA"/>
</dbReference>
<comment type="caution">
    <text evidence="3">The sequence shown here is derived from an EMBL/GenBank/DDBJ whole genome shotgun (WGS) entry which is preliminary data.</text>
</comment>
<dbReference type="Pfam" id="PF03703">
    <property type="entry name" value="bPH_2"/>
    <property type="match status" value="1"/>
</dbReference>
<evidence type="ECO:0000259" key="2">
    <source>
        <dbReference type="Pfam" id="PF03703"/>
    </source>
</evidence>
<keyword evidence="1" id="KW-0812">Transmembrane</keyword>
<dbReference type="RefSeq" id="WP_122825028.1">
    <property type="nucleotide sequence ID" value="NZ_CP033325.1"/>
</dbReference>
<protein>
    <submittedName>
        <fullName evidence="3">PH domain-containing protein</fullName>
    </submittedName>
</protein>
<organism evidence="3 4">
    <name type="scientific">Georgenia faecalis</name>
    <dbReference type="NCBI Taxonomy" id="2483799"/>
    <lineage>
        <taxon>Bacteria</taxon>
        <taxon>Bacillati</taxon>
        <taxon>Actinomycetota</taxon>
        <taxon>Actinomycetes</taxon>
        <taxon>Micrococcales</taxon>
        <taxon>Bogoriellaceae</taxon>
        <taxon>Georgenia</taxon>
    </lineage>
</organism>
<evidence type="ECO:0000313" key="3">
    <source>
        <dbReference type="EMBL" id="MFC4556211.1"/>
    </source>
</evidence>
<feature type="domain" description="YdbS-like PH" evidence="2">
    <location>
        <begin position="85"/>
        <end position="162"/>
    </location>
</feature>